<evidence type="ECO:0000256" key="1">
    <source>
        <dbReference type="SAM" id="MobiDB-lite"/>
    </source>
</evidence>
<dbReference type="InterPro" id="IPR001343">
    <property type="entry name" value="Hemolysn_Ca-bd"/>
</dbReference>
<dbReference type="PRINTS" id="PR00313">
    <property type="entry name" value="CABNDNGRPT"/>
</dbReference>
<dbReference type="AlphaFoldDB" id="A0A1E5QIB8"/>
<dbReference type="Pfam" id="PF00353">
    <property type="entry name" value="HemolysinCabind"/>
    <property type="match status" value="3"/>
</dbReference>
<dbReference type="GO" id="GO:0008253">
    <property type="term" value="F:5'-nucleotidase activity"/>
    <property type="evidence" value="ECO:0007669"/>
    <property type="project" value="TreeGrafter"/>
</dbReference>
<dbReference type="RefSeq" id="WP_069967913.1">
    <property type="nucleotide sequence ID" value="NZ_CM124774.1"/>
</dbReference>
<dbReference type="SUPFAM" id="SSF51120">
    <property type="entry name" value="beta-Roll"/>
    <property type="match status" value="2"/>
</dbReference>
<dbReference type="PANTHER" id="PTHR11575:SF24">
    <property type="entry name" value="5'-NUCLEOTIDASE"/>
    <property type="match status" value="1"/>
</dbReference>
<dbReference type="Gene3D" id="2.150.10.10">
    <property type="entry name" value="Serralysin-like metalloprotease, C-terminal"/>
    <property type="match status" value="2"/>
</dbReference>
<dbReference type="OrthoDB" id="9768561at2"/>
<dbReference type="PRINTS" id="PR01607">
    <property type="entry name" value="APYRASEFAMLY"/>
</dbReference>
<dbReference type="GO" id="GO:0030288">
    <property type="term" value="C:outer membrane-bounded periplasmic space"/>
    <property type="evidence" value="ECO:0007669"/>
    <property type="project" value="TreeGrafter"/>
</dbReference>
<feature type="region of interest" description="Disordered" evidence="1">
    <location>
        <begin position="178"/>
        <end position="199"/>
    </location>
</feature>
<dbReference type="InterPro" id="IPR008334">
    <property type="entry name" value="5'-Nucleotdase_C"/>
</dbReference>
<name>A0A1E5QIB8_9CYAN</name>
<dbReference type="InterPro" id="IPR018511">
    <property type="entry name" value="Hemolysin-typ_Ca-bd_CS"/>
</dbReference>
<dbReference type="STRING" id="1781255.BH720_14405"/>
<dbReference type="GO" id="GO:0009166">
    <property type="term" value="P:nucleotide catabolic process"/>
    <property type="evidence" value="ECO:0007669"/>
    <property type="project" value="InterPro"/>
</dbReference>
<dbReference type="SUPFAM" id="SSF55816">
    <property type="entry name" value="5'-nucleotidase (syn. UDP-sugar hydrolase), C-terminal domain"/>
    <property type="match status" value="1"/>
</dbReference>
<evidence type="ECO:0000313" key="3">
    <source>
        <dbReference type="EMBL" id="OEJ74415.1"/>
    </source>
</evidence>
<dbReference type="Pfam" id="PF02872">
    <property type="entry name" value="5_nucleotid_C"/>
    <property type="match status" value="1"/>
</dbReference>
<dbReference type="GO" id="GO:0008768">
    <property type="term" value="F:UDP-sugar diphosphatase activity"/>
    <property type="evidence" value="ECO:0007669"/>
    <property type="project" value="TreeGrafter"/>
</dbReference>
<gene>
    <name evidence="3" type="ORF">BH720_14405</name>
</gene>
<dbReference type="InterPro" id="IPR006179">
    <property type="entry name" value="5_nucleotidase/apyrase"/>
</dbReference>
<organism evidence="3">
    <name type="scientific">Desertifilum tharense IPPAS B-1220</name>
    <dbReference type="NCBI Taxonomy" id="1781255"/>
    <lineage>
        <taxon>Bacteria</taxon>
        <taxon>Bacillati</taxon>
        <taxon>Cyanobacteriota</taxon>
        <taxon>Cyanophyceae</taxon>
        <taxon>Desertifilales</taxon>
        <taxon>Desertifilaceae</taxon>
        <taxon>Desertifilum</taxon>
    </lineage>
</organism>
<dbReference type="Gene3D" id="3.60.21.10">
    <property type="match status" value="1"/>
</dbReference>
<proteinExistence type="predicted"/>
<dbReference type="InterPro" id="IPR036907">
    <property type="entry name" value="5'-Nucleotdase_C_sf"/>
</dbReference>
<accession>A0A1E5QIB8</accession>
<dbReference type="InterPro" id="IPR011049">
    <property type="entry name" value="Serralysin-like_metalloprot_C"/>
</dbReference>
<dbReference type="PROSITE" id="PS00330">
    <property type="entry name" value="HEMOLYSIN_CALCIUM"/>
    <property type="match status" value="1"/>
</dbReference>
<sequence length="951" mass="97487">MGIINGTASNDILTGTANADRIFGLAGSDRIFGLPGDDILYGNQGNDTLYGNQGNDTLYGGKDNDVLYGGKGNDVLFGDDGNDVLYGNTGNNTLTGGAGRDLFVIGQGTSTITDFNPAQDRIGLSQGLTFSQLNLIQGSGETRIEGGGTTLAILQGIQSTQLSAANFTTNLNPLETAPPAPAPPIVPPVRPPLAPPSPTPTPGFTLQILHAADQEAGLPAIADAVNFSAVFNALASEFPNTLKLTSGDVYIPGPFLQASAEIYGEPGIGDILINNALGFQAAAFGNHEFDLGTGVVATLIKPNSAIAGAGIGAGGYRGTAFPYLSANLNFEPDTNLADLVVPDGQAPKPNSIARSVVLEVGGERIGVVGATTPTLRTISSPGNVGILPPNPTDIAALAAEIQTSVDALTATGINKVVLLAHMQQISIERQLAQLLRGVDVVIAGGSNTILANPDDPLRAGDTAAGPYPQRFTSASGEPVVLVNTDGNYRYVGRLVAEFDDNGIITNILDASGAYATDSAGVNRAYGRTVNPREVADPIVVEVVDAIADVVLEKDGNLFGQTEVFLEGRRSAVRTQETNLGNLTADANLFIAQQYDPTTVVSLKNGGGIRDNIGTALVPAGGTGEPVLLPPVANPLVNKAEGDISQLDIENALRFNNALSLVTVTAAGLKQIIEHGVGAAAPGATPGSFPQVGGMSFSFDATQPAGQRIRNLVILDADGAVADVVVENGTVQGDENRPIRMVTLSFLAGGGDGYPFASLASDRIDLADQPIPTGGVNVATFANSGTEQDALAEYLAATYPINSGSAFAIAEVQPALDLRIQNLQFRQDTVLQGLSMPLFNLIPSGVGANVLAGTAGADAFVYTNLNQAGDTINNFNPANDIFRFSAAGFPGLTAGVTPTLTLGQTPVGNTAQFLYNNGVLSFDPDGVGSTPATAIATLAGSPSLSANVLVAI</sequence>
<dbReference type="EMBL" id="MJGC01000066">
    <property type="protein sequence ID" value="OEJ74415.1"/>
    <property type="molecule type" value="Genomic_DNA"/>
</dbReference>
<dbReference type="Gene3D" id="3.90.780.10">
    <property type="entry name" value="5'-Nucleotidase, C-terminal domain"/>
    <property type="match status" value="1"/>
</dbReference>
<dbReference type="InterPro" id="IPR029052">
    <property type="entry name" value="Metallo-depent_PP-like"/>
</dbReference>
<reference evidence="3" key="1">
    <citation type="submission" date="2016-09" db="EMBL/GenBank/DDBJ databases">
        <title>Draft genome of thermotolerant cyanobacterium Desertifilum sp. strain IPPAS B-1220.</title>
        <authorList>
            <person name="Sinetova M.A."/>
            <person name="Bolakhan K."/>
            <person name="Zayadan B.K."/>
            <person name="Mironov K.S."/>
            <person name="Ustinova V."/>
            <person name="Kupriyanova E.V."/>
            <person name="Sidorov R.A."/>
            <person name="Skrypnik A.N."/>
            <person name="Gogoleva N.E."/>
            <person name="Gogolev Y.V."/>
            <person name="Los D.A."/>
        </authorList>
    </citation>
    <scope>NUCLEOTIDE SEQUENCE [LARGE SCALE GENOMIC DNA]</scope>
    <source>
        <strain evidence="3">IPPAS B-1220</strain>
    </source>
</reference>
<dbReference type="PANTHER" id="PTHR11575">
    <property type="entry name" value="5'-NUCLEOTIDASE-RELATED"/>
    <property type="match status" value="1"/>
</dbReference>
<protein>
    <recommendedName>
        <fullName evidence="2">5'-Nucleotidase C-terminal domain-containing protein</fullName>
    </recommendedName>
</protein>
<feature type="domain" description="5'-Nucleotidase C-terminal" evidence="2">
    <location>
        <begin position="559"/>
        <end position="755"/>
    </location>
</feature>
<dbReference type="GO" id="GO:0005509">
    <property type="term" value="F:calcium ion binding"/>
    <property type="evidence" value="ECO:0007669"/>
    <property type="project" value="InterPro"/>
</dbReference>
<evidence type="ECO:0000259" key="2">
    <source>
        <dbReference type="Pfam" id="PF02872"/>
    </source>
</evidence>
<comment type="caution">
    <text evidence="3">The sequence shown here is derived from an EMBL/GenBank/DDBJ whole genome shotgun (WGS) entry which is preliminary data.</text>
</comment>
<dbReference type="SUPFAM" id="SSF56300">
    <property type="entry name" value="Metallo-dependent phosphatases"/>
    <property type="match status" value="1"/>
</dbReference>